<evidence type="ECO:0008006" key="4">
    <source>
        <dbReference type="Google" id="ProtNLM"/>
    </source>
</evidence>
<name>A0ABT2Y7K1_9MOLU</name>
<sequence>MKKKILNLLIVGFTLAILTGCQYDFPDDSKKTPHNYDEVINYIQTYLDRTDVNVDPNTVSGITEYDYHFTNYYATVDSIEFIISSQESCHYDINIGEFCKTRYNLYNNYNYNKIKALLTDNMDFLNFNLREENNPYLHRYNISYFDYQQVIVDEETLINAYMDSKDLYTWMIDFYTNPRFCVSMSIQNSTRPLYVCAHHDNLNQLKHGFQEASLEALLVEYHQFYE</sequence>
<evidence type="ECO:0000256" key="1">
    <source>
        <dbReference type="SAM" id="SignalP"/>
    </source>
</evidence>
<proteinExistence type="predicted"/>
<organism evidence="2 3">
    <name type="scientific">Paracholeplasma manati</name>
    <dbReference type="NCBI Taxonomy" id="591373"/>
    <lineage>
        <taxon>Bacteria</taxon>
        <taxon>Bacillati</taxon>
        <taxon>Mycoplasmatota</taxon>
        <taxon>Mollicutes</taxon>
        <taxon>Acholeplasmatales</taxon>
        <taxon>Acholeplasmataceae</taxon>
        <taxon>Paracholeplasma</taxon>
    </lineage>
</organism>
<keyword evidence="1" id="KW-0732">Signal</keyword>
<dbReference type="Proteomes" id="UP001177160">
    <property type="component" value="Unassembled WGS sequence"/>
</dbReference>
<feature type="chain" id="PRO_5046074850" description="Lipoprotein" evidence="1">
    <location>
        <begin position="24"/>
        <end position="226"/>
    </location>
</feature>
<feature type="signal peptide" evidence="1">
    <location>
        <begin position="1"/>
        <end position="23"/>
    </location>
</feature>
<dbReference type="RefSeq" id="WP_263608898.1">
    <property type="nucleotide sequence ID" value="NZ_JAOVQM010000008.1"/>
</dbReference>
<evidence type="ECO:0000313" key="3">
    <source>
        <dbReference type="Proteomes" id="UP001177160"/>
    </source>
</evidence>
<evidence type="ECO:0000313" key="2">
    <source>
        <dbReference type="EMBL" id="MCV2232709.1"/>
    </source>
</evidence>
<dbReference type="EMBL" id="JAOVQM010000008">
    <property type="protein sequence ID" value="MCV2232709.1"/>
    <property type="molecule type" value="Genomic_DNA"/>
</dbReference>
<accession>A0ABT2Y7K1</accession>
<keyword evidence="3" id="KW-1185">Reference proteome</keyword>
<dbReference type="PROSITE" id="PS51257">
    <property type="entry name" value="PROKAR_LIPOPROTEIN"/>
    <property type="match status" value="1"/>
</dbReference>
<gene>
    <name evidence="2" type="ORF">N7548_07745</name>
</gene>
<protein>
    <recommendedName>
        <fullName evidence="4">Lipoprotein</fullName>
    </recommendedName>
</protein>
<comment type="caution">
    <text evidence="2">The sequence shown here is derived from an EMBL/GenBank/DDBJ whole genome shotgun (WGS) entry which is preliminary data.</text>
</comment>
<reference evidence="2" key="1">
    <citation type="submission" date="2022-09" db="EMBL/GenBank/DDBJ databases">
        <title>Novel Mycoplasma species identified in domestic and wild animals.</title>
        <authorList>
            <person name="Volokhov D.V."/>
            <person name="Furtak V.A."/>
            <person name="Zagorodnyaya T.A."/>
        </authorList>
    </citation>
    <scope>NUCLEOTIDE SEQUENCE</scope>
    <source>
        <strain evidence="2">Oakley</strain>
    </source>
</reference>